<name>A0A152A4Z8_TIELA</name>
<dbReference type="InParanoid" id="A0A152A4Z8"/>
<keyword evidence="5" id="KW-1185">Reference proteome</keyword>
<dbReference type="Proteomes" id="UP000076078">
    <property type="component" value="Unassembled WGS sequence"/>
</dbReference>
<evidence type="ECO:0000313" key="4">
    <source>
        <dbReference type="EMBL" id="KYR01135.1"/>
    </source>
</evidence>
<feature type="coiled-coil region" evidence="1">
    <location>
        <begin position="163"/>
        <end position="223"/>
    </location>
</feature>
<keyword evidence="1" id="KW-0175">Coiled coil</keyword>
<feature type="region of interest" description="Disordered" evidence="2">
    <location>
        <begin position="367"/>
        <end position="393"/>
    </location>
</feature>
<feature type="chain" id="PRO_5007593719" evidence="3">
    <location>
        <begin position="24"/>
        <end position="689"/>
    </location>
</feature>
<accession>A0A152A4Z8</accession>
<gene>
    <name evidence="4" type="ORF">DLAC_02239</name>
</gene>
<feature type="signal peptide" evidence="3">
    <location>
        <begin position="1"/>
        <end position="23"/>
    </location>
</feature>
<evidence type="ECO:0000256" key="2">
    <source>
        <dbReference type="SAM" id="MobiDB-lite"/>
    </source>
</evidence>
<dbReference type="EMBL" id="LODT01000011">
    <property type="protein sequence ID" value="KYR01135.1"/>
    <property type="molecule type" value="Genomic_DNA"/>
</dbReference>
<comment type="caution">
    <text evidence="4">The sequence shown here is derived from an EMBL/GenBank/DDBJ whole genome shotgun (WGS) entry which is preliminary data.</text>
</comment>
<feature type="compositionally biased region" description="Low complexity" evidence="2">
    <location>
        <begin position="528"/>
        <end position="551"/>
    </location>
</feature>
<proteinExistence type="predicted"/>
<keyword evidence="3" id="KW-0732">Signal</keyword>
<evidence type="ECO:0000256" key="1">
    <source>
        <dbReference type="SAM" id="Coils"/>
    </source>
</evidence>
<feature type="compositionally biased region" description="Low complexity" evidence="2">
    <location>
        <begin position="373"/>
        <end position="393"/>
    </location>
</feature>
<dbReference type="AlphaFoldDB" id="A0A152A4Z8"/>
<evidence type="ECO:0000313" key="5">
    <source>
        <dbReference type="Proteomes" id="UP000076078"/>
    </source>
</evidence>
<organism evidence="4 5">
    <name type="scientific">Tieghemostelium lacteum</name>
    <name type="common">Slime mold</name>
    <name type="synonym">Dictyostelium lacteum</name>
    <dbReference type="NCBI Taxonomy" id="361077"/>
    <lineage>
        <taxon>Eukaryota</taxon>
        <taxon>Amoebozoa</taxon>
        <taxon>Evosea</taxon>
        <taxon>Eumycetozoa</taxon>
        <taxon>Dictyostelia</taxon>
        <taxon>Dictyosteliales</taxon>
        <taxon>Raperosteliaceae</taxon>
        <taxon>Tieghemostelium</taxon>
    </lineage>
</organism>
<protein>
    <submittedName>
        <fullName evidence="4">RING zinc finger-containing protein</fullName>
    </submittedName>
</protein>
<feature type="region of interest" description="Disordered" evidence="2">
    <location>
        <begin position="527"/>
        <end position="551"/>
    </location>
</feature>
<evidence type="ECO:0000256" key="3">
    <source>
        <dbReference type="SAM" id="SignalP"/>
    </source>
</evidence>
<reference evidence="4 5" key="1">
    <citation type="submission" date="2015-12" db="EMBL/GenBank/DDBJ databases">
        <title>Dictyostelia acquired genes for synthesis and detection of signals that induce cell-type specialization by lateral gene transfer from prokaryotes.</title>
        <authorList>
            <person name="Gloeckner G."/>
            <person name="Schaap P."/>
        </authorList>
    </citation>
    <scope>NUCLEOTIDE SEQUENCE [LARGE SCALE GENOMIC DNA]</scope>
    <source>
        <strain evidence="4 5">TK</strain>
    </source>
</reference>
<sequence>MCFSYSGAFIISKLFALFCALVGYETDAKLDKIAESIEDLRKEMFILNGLVFKVLEENEKRLTKPLSIQEQNNNLISSQSTTAISSDYIGNIIIEANENAKDELKQDENLVRIESDRISKEMAYREELDRVAKVKADKEDSDRIEKAELSRIIKDKLEKEKLLKMENARVAKEKAAKKKAERLARKKEEKERLEKLEYDRIAKEMSEKIKQNKEMEVKRLQEESSGKLVHLTLGRPVIRGRIKPQKRISSNHLVIDSSLTISTFQNNQSIPIPPPLPPVSVKKPVPQKPKKQTPQPKPDEILLKWREDIKKIHSQNPDNNINNNNNYNTNNNSKIKFNNKYKNVVIKNQLKILEEYLPIPIISGVSRDSKENTTTCTTTTTTSSTNPPSITSPESVMINTVATTNVNTTKQTTDEVSSVTASSIVTVSTCIRGLKEDDILMDQIDINNNINNININTISTIQSTNNSSSITKSKLFNNKYKNILNSTRGVNHIELFQSRLKANLENQKAMRRNSLQVQRELSNSLLYQHQQQQQTPPTTPNTTSSTNTNHISQQLDTKSQVAFLLDKLTHHKNTLLSNLKIDEQEADDDYRINFTIPDDMMNDLTKYFNGGLLNDKYKVIRRSTPSQEFSNCHLSVFENDEVYKLIDFNTESIVVLYQDGYSDNDIKIGVVFNHCVSPFDSNDNDQLDD</sequence>
<feature type="region of interest" description="Disordered" evidence="2">
    <location>
        <begin position="266"/>
        <end position="301"/>
    </location>
</feature>